<organism evidence="1">
    <name type="scientific">marine sediment metagenome</name>
    <dbReference type="NCBI Taxonomy" id="412755"/>
    <lineage>
        <taxon>unclassified sequences</taxon>
        <taxon>metagenomes</taxon>
        <taxon>ecological metagenomes</taxon>
    </lineage>
</organism>
<accession>A0A0F9Q3F3</accession>
<dbReference type="AlphaFoldDB" id="A0A0F9Q3F3"/>
<reference evidence="1" key="1">
    <citation type="journal article" date="2015" name="Nature">
        <title>Complex archaea that bridge the gap between prokaryotes and eukaryotes.</title>
        <authorList>
            <person name="Spang A."/>
            <person name="Saw J.H."/>
            <person name="Jorgensen S.L."/>
            <person name="Zaremba-Niedzwiedzka K."/>
            <person name="Martijn J."/>
            <person name="Lind A.E."/>
            <person name="van Eijk R."/>
            <person name="Schleper C."/>
            <person name="Guy L."/>
            <person name="Ettema T.J."/>
        </authorList>
    </citation>
    <scope>NUCLEOTIDE SEQUENCE</scope>
</reference>
<evidence type="ECO:0000313" key="1">
    <source>
        <dbReference type="EMBL" id="KKN38480.1"/>
    </source>
</evidence>
<comment type="caution">
    <text evidence="1">The sequence shown here is derived from an EMBL/GenBank/DDBJ whole genome shotgun (WGS) entry which is preliminary data.</text>
</comment>
<protein>
    <submittedName>
        <fullName evidence="1">Uncharacterized protein</fullName>
    </submittedName>
</protein>
<dbReference type="EMBL" id="LAZR01001824">
    <property type="protein sequence ID" value="KKN38480.1"/>
    <property type="molecule type" value="Genomic_DNA"/>
</dbReference>
<gene>
    <name evidence="1" type="ORF">LCGC14_0752840</name>
</gene>
<sequence>MKWLTQLFGKIFNNRVSKDVCLEVQKTNDLVHGNLEDCIEGATRECTTRYLELKNDMQREFDEVKQLLRQL</sequence>
<proteinExistence type="predicted"/>
<name>A0A0F9Q3F3_9ZZZZ</name>